<evidence type="ECO:0000256" key="7">
    <source>
        <dbReference type="SAM" id="Phobius"/>
    </source>
</evidence>
<protein>
    <submittedName>
        <fullName evidence="8">Na+/H+ antiporter subunit E</fullName>
    </submittedName>
</protein>
<comment type="subcellular location">
    <subcellularLocation>
        <location evidence="1">Cell membrane</location>
        <topology evidence="1">Multi-pass membrane protein</topology>
    </subcellularLocation>
</comment>
<reference evidence="8" key="1">
    <citation type="submission" date="2018-07" db="EMBL/GenBank/DDBJ databases">
        <title>Genome assembly of strain Ka43.</title>
        <authorList>
            <person name="Kukolya J."/>
            <person name="Nagy I."/>
            <person name="Horvath B."/>
            <person name="Toth A."/>
        </authorList>
    </citation>
    <scope>NUCLEOTIDE SEQUENCE</scope>
    <source>
        <strain evidence="8">KB43</strain>
    </source>
</reference>
<dbReference type="NCBIfam" id="NF006518">
    <property type="entry name" value="PRK08965.1-2"/>
    <property type="match status" value="1"/>
</dbReference>
<organism evidence="8 9">
    <name type="scientific">Cellvibrio polysaccharolyticus</name>
    <dbReference type="NCBI Taxonomy" id="2082724"/>
    <lineage>
        <taxon>Bacteria</taxon>
        <taxon>Pseudomonadati</taxon>
        <taxon>Pseudomonadota</taxon>
        <taxon>Gammaproteobacteria</taxon>
        <taxon>Cellvibrionales</taxon>
        <taxon>Cellvibrionaceae</taxon>
        <taxon>Cellvibrio</taxon>
    </lineage>
</organism>
<sequence length="165" mass="18693">MGWRKLLPHPALSVFMWGLWLLLINDISAGHVVLGAFLGWFIPWITYPFWPESTPVRKPLVVMRFLSRVVVDILVANYVLMLRIIGPTRNLHPAFLTLPLDVQNDFTITILASTICLAPGTVSANLSNDRKSLLIHVLNVSDVEMAITDIKRRYEAPLKEIFECS</sequence>
<dbReference type="InterPro" id="IPR002758">
    <property type="entry name" value="Cation_antiport_E"/>
</dbReference>
<comment type="similarity">
    <text evidence="2">Belongs to the CPA3 antiporters (TC 2.A.63) subunit E family.</text>
</comment>
<feature type="transmembrane region" description="Helical" evidence="7">
    <location>
        <begin position="20"/>
        <end position="45"/>
    </location>
</feature>
<keyword evidence="4 7" id="KW-0812">Transmembrane</keyword>
<dbReference type="GO" id="GO:0005886">
    <property type="term" value="C:plasma membrane"/>
    <property type="evidence" value="ECO:0007669"/>
    <property type="project" value="UniProtKB-SubCell"/>
</dbReference>
<evidence type="ECO:0000256" key="6">
    <source>
        <dbReference type="ARBA" id="ARBA00023136"/>
    </source>
</evidence>
<dbReference type="GO" id="GO:0008324">
    <property type="term" value="F:monoatomic cation transmembrane transporter activity"/>
    <property type="evidence" value="ECO:0007669"/>
    <property type="project" value="InterPro"/>
</dbReference>
<dbReference type="PIRSF" id="PIRSF019239">
    <property type="entry name" value="MrpE"/>
    <property type="match status" value="1"/>
</dbReference>
<dbReference type="Pfam" id="PF01899">
    <property type="entry name" value="MNHE"/>
    <property type="match status" value="1"/>
</dbReference>
<name>A0A928YTD3_9GAMM</name>
<evidence type="ECO:0000313" key="8">
    <source>
        <dbReference type="EMBL" id="MBE8716894.1"/>
    </source>
</evidence>
<keyword evidence="6 7" id="KW-0472">Membrane</keyword>
<dbReference type="EMBL" id="PRDL01000001">
    <property type="protein sequence ID" value="MBE8716894.1"/>
    <property type="molecule type" value="Genomic_DNA"/>
</dbReference>
<evidence type="ECO:0000313" key="9">
    <source>
        <dbReference type="Proteomes" id="UP000652567"/>
    </source>
</evidence>
<gene>
    <name evidence="8" type="ORF">C4F51_06785</name>
</gene>
<keyword evidence="3" id="KW-1003">Cell membrane</keyword>
<evidence type="ECO:0000256" key="3">
    <source>
        <dbReference type="ARBA" id="ARBA00022475"/>
    </source>
</evidence>
<dbReference type="Proteomes" id="UP000652567">
    <property type="component" value="Unassembled WGS sequence"/>
</dbReference>
<comment type="caution">
    <text evidence="8">The sequence shown here is derived from an EMBL/GenBank/DDBJ whole genome shotgun (WGS) entry which is preliminary data.</text>
</comment>
<dbReference type="AlphaFoldDB" id="A0A928YTD3"/>
<feature type="transmembrane region" description="Helical" evidence="7">
    <location>
        <begin position="106"/>
        <end position="126"/>
    </location>
</feature>
<feature type="transmembrane region" description="Helical" evidence="7">
    <location>
        <begin position="65"/>
        <end position="86"/>
    </location>
</feature>
<keyword evidence="9" id="KW-1185">Reference proteome</keyword>
<evidence type="ECO:0000256" key="4">
    <source>
        <dbReference type="ARBA" id="ARBA00022692"/>
    </source>
</evidence>
<evidence type="ECO:0000256" key="1">
    <source>
        <dbReference type="ARBA" id="ARBA00004651"/>
    </source>
</evidence>
<accession>A0A928YTD3</accession>
<dbReference type="PANTHER" id="PTHR34584">
    <property type="entry name" value="NA(+)/H(+) ANTIPORTER SUBUNIT E1"/>
    <property type="match status" value="1"/>
</dbReference>
<dbReference type="PANTHER" id="PTHR34584:SF1">
    <property type="entry name" value="NA(+)_H(+) ANTIPORTER SUBUNIT E1"/>
    <property type="match status" value="1"/>
</dbReference>
<evidence type="ECO:0000256" key="2">
    <source>
        <dbReference type="ARBA" id="ARBA00006228"/>
    </source>
</evidence>
<evidence type="ECO:0000256" key="5">
    <source>
        <dbReference type="ARBA" id="ARBA00022989"/>
    </source>
</evidence>
<keyword evidence="5 7" id="KW-1133">Transmembrane helix</keyword>
<proteinExistence type="inferred from homology"/>